<dbReference type="Pfam" id="PF00288">
    <property type="entry name" value="GHMP_kinases_N"/>
    <property type="match status" value="1"/>
</dbReference>
<dbReference type="PRINTS" id="PR00960">
    <property type="entry name" value="LMBPPROTEIN"/>
</dbReference>
<dbReference type="InterPro" id="IPR036554">
    <property type="entry name" value="GHMP_kinase_C_sf"/>
</dbReference>
<evidence type="ECO:0000313" key="9">
    <source>
        <dbReference type="Proteomes" id="UP000462362"/>
    </source>
</evidence>
<evidence type="ECO:0000259" key="6">
    <source>
        <dbReference type="Pfam" id="PF00288"/>
    </source>
</evidence>
<sequence length="330" mass="36569">MIITRTPFRISFAGGGSDLASFYKRREGCVISASINKYMYVIVHPTFNREETIVKYSKTEIVKDVHTIKHDIARERLLELGLSGVEIVSTSDIPSGTGLSSSSAYAVGLVHALSAFQGKLYSQEKIAEKACELEIERVGSHIGKQDQYGTAIGGLKFIRFLPNGRVAVERLALSSEVLKALDDNLLLFYTGITHNAGEILKEQASNVENDDSKFRNLVSMTHFARDMRDSLLEGRLSDFGHILHESWLLKRQLSNKISNPFIEEQYSKALEAGAIGGKLLGAGGGGFMLFYCPNEKQKDLRAALSEMTELPFNIEYSGSKIIYVGDKTWD</sequence>
<dbReference type="PANTHER" id="PTHR32463">
    <property type="entry name" value="L-FUCOSE KINASE"/>
    <property type="match status" value="1"/>
</dbReference>
<feature type="domain" description="GHMP kinase N-terminal" evidence="6">
    <location>
        <begin position="77"/>
        <end position="154"/>
    </location>
</feature>
<dbReference type="Proteomes" id="UP000462362">
    <property type="component" value="Unassembled WGS sequence"/>
</dbReference>
<dbReference type="PANTHER" id="PTHR32463:SF0">
    <property type="entry name" value="L-FUCOSE KINASE"/>
    <property type="match status" value="1"/>
</dbReference>
<dbReference type="InterPro" id="IPR014606">
    <property type="entry name" value="Heptose_7-P_kinase"/>
</dbReference>
<evidence type="ECO:0000259" key="7">
    <source>
        <dbReference type="Pfam" id="PF08544"/>
    </source>
</evidence>
<keyword evidence="3 8" id="KW-0418">Kinase</keyword>
<dbReference type="EMBL" id="WNCL01000035">
    <property type="protein sequence ID" value="MTU43918.1"/>
    <property type="molecule type" value="Genomic_DNA"/>
</dbReference>
<dbReference type="InterPro" id="IPR006204">
    <property type="entry name" value="GHMP_kinase_N_dom"/>
</dbReference>
<dbReference type="PROSITE" id="PS00627">
    <property type="entry name" value="GHMP_KINASES_ATP"/>
    <property type="match status" value="1"/>
</dbReference>
<feature type="domain" description="GHMP kinase C-terminal" evidence="7">
    <location>
        <begin position="227"/>
        <end position="306"/>
    </location>
</feature>
<evidence type="ECO:0000256" key="4">
    <source>
        <dbReference type="ARBA" id="ARBA00022840"/>
    </source>
</evidence>
<dbReference type="InterPro" id="IPR006203">
    <property type="entry name" value="GHMP_knse_ATP-bd_CS"/>
</dbReference>
<dbReference type="InterPro" id="IPR001174">
    <property type="entry name" value="HddA/FKP"/>
</dbReference>
<evidence type="ECO:0000256" key="2">
    <source>
        <dbReference type="ARBA" id="ARBA00022741"/>
    </source>
</evidence>
<keyword evidence="2" id="KW-0547">Nucleotide-binding</keyword>
<name>A0A6I3SC70_9BURK</name>
<dbReference type="PIRSF" id="PIRSF036406">
    <property type="entry name" value="Hept_kin"/>
    <property type="match status" value="1"/>
</dbReference>
<keyword evidence="4" id="KW-0067">ATP-binding</keyword>
<keyword evidence="1" id="KW-0808">Transferase</keyword>
<dbReference type="GO" id="GO:0042352">
    <property type="term" value="P:GDP-L-fucose salvage"/>
    <property type="evidence" value="ECO:0007669"/>
    <property type="project" value="TreeGrafter"/>
</dbReference>
<evidence type="ECO:0000256" key="3">
    <source>
        <dbReference type="ARBA" id="ARBA00022777"/>
    </source>
</evidence>
<reference evidence="8 9" key="1">
    <citation type="journal article" date="2019" name="Nat. Med.">
        <title>A library of human gut bacterial isolates paired with longitudinal multiomics data enables mechanistic microbiome research.</title>
        <authorList>
            <person name="Poyet M."/>
            <person name="Groussin M."/>
            <person name="Gibbons S.M."/>
            <person name="Avila-Pacheco J."/>
            <person name="Jiang X."/>
            <person name="Kearney S.M."/>
            <person name="Perrotta A.R."/>
            <person name="Berdy B."/>
            <person name="Zhao S."/>
            <person name="Lieberman T.D."/>
            <person name="Swanson P.K."/>
            <person name="Smith M."/>
            <person name="Roesemann S."/>
            <person name="Alexander J.E."/>
            <person name="Rich S.A."/>
            <person name="Livny J."/>
            <person name="Vlamakis H."/>
            <person name="Clish C."/>
            <person name="Bullock K."/>
            <person name="Deik A."/>
            <person name="Scott J."/>
            <person name="Pierce K.A."/>
            <person name="Xavier R.J."/>
            <person name="Alm E.J."/>
        </authorList>
    </citation>
    <scope>NUCLEOTIDE SEQUENCE [LARGE SCALE GENOMIC DNA]</scope>
    <source>
        <strain evidence="8 9">BIOML-A2</strain>
    </source>
</reference>
<evidence type="ECO:0000313" key="8">
    <source>
        <dbReference type="EMBL" id="MTU43918.1"/>
    </source>
</evidence>
<evidence type="ECO:0000256" key="1">
    <source>
        <dbReference type="ARBA" id="ARBA00022679"/>
    </source>
</evidence>
<comment type="caution">
    <text evidence="8">The sequence shown here is derived from an EMBL/GenBank/DDBJ whole genome shotgun (WGS) entry which is preliminary data.</text>
</comment>
<accession>A0A6I3SC70</accession>
<proteinExistence type="inferred from homology"/>
<evidence type="ECO:0000256" key="5">
    <source>
        <dbReference type="ARBA" id="ARBA00038121"/>
    </source>
</evidence>
<gene>
    <name evidence="8" type="ORF">GMD42_09900</name>
</gene>
<dbReference type="InterPro" id="IPR013750">
    <property type="entry name" value="GHMP_kinase_C_dom"/>
</dbReference>
<protein>
    <submittedName>
        <fullName evidence="8">GHMP kinase</fullName>
    </submittedName>
</protein>
<dbReference type="GO" id="GO:0005524">
    <property type="term" value="F:ATP binding"/>
    <property type="evidence" value="ECO:0007669"/>
    <property type="project" value="UniProtKB-KW"/>
</dbReference>
<dbReference type="GO" id="GO:0050201">
    <property type="term" value="F:fucokinase activity"/>
    <property type="evidence" value="ECO:0007669"/>
    <property type="project" value="TreeGrafter"/>
</dbReference>
<dbReference type="InterPro" id="IPR020568">
    <property type="entry name" value="Ribosomal_Su5_D2-typ_SF"/>
</dbReference>
<dbReference type="Gene3D" id="3.30.230.120">
    <property type="match status" value="1"/>
</dbReference>
<dbReference type="RefSeq" id="WP_151850395.1">
    <property type="nucleotide sequence ID" value="NZ_WNCA01000069.1"/>
</dbReference>
<comment type="similarity">
    <text evidence="5">Belongs to the GHMP kinase family.</text>
</comment>
<dbReference type="AlphaFoldDB" id="A0A6I3SC70"/>
<dbReference type="SUPFAM" id="SSF55060">
    <property type="entry name" value="GHMP Kinase, C-terminal domain"/>
    <property type="match status" value="1"/>
</dbReference>
<organism evidence="8 9">
    <name type="scientific">Parasutterella excrementihominis</name>
    <dbReference type="NCBI Taxonomy" id="487175"/>
    <lineage>
        <taxon>Bacteria</taxon>
        <taxon>Pseudomonadati</taxon>
        <taxon>Pseudomonadota</taxon>
        <taxon>Betaproteobacteria</taxon>
        <taxon>Burkholderiales</taxon>
        <taxon>Sutterellaceae</taxon>
        <taxon>Parasutterella</taxon>
    </lineage>
</organism>
<dbReference type="SUPFAM" id="SSF54211">
    <property type="entry name" value="Ribosomal protein S5 domain 2-like"/>
    <property type="match status" value="1"/>
</dbReference>
<dbReference type="InterPro" id="IPR052203">
    <property type="entry name" value="GHMP_Kinase-Related"/>
</dbReference>
<dbReference type="Pfam" id="PF08544">
    <property type="entry name" value="GHMP_kinases_C"/>
    <property type="match status" value="1"/>
</dbReference>